<evidence type="ECO:0000256" key="4">
    <source>
        <dbReference type="ARBA" id="ARBA00023043"/>
    </source>
</evidence>
<gene>
    <name evidence="6" type="ORF">SISNIDRAFT_420711</name>
</gene>
<evidence type="ECO:0000256" key="3">
    <source>
        <dbReference type="ARBA" id="ARBA00022737"/>
    </source>
</evidence>
<protein>
    <submittedName>
        <fullName evidence="6">Uncharacterized protein</fullName>
    </submittedName>
</protein>
<dbReference type="GO" id="GO:0005634">
    <property type="term" value="C:nucleus"/>
    <property type="evidence" value="ECO:0007669"/>
    <property type="project" value="UniProtKB-SubCell"/>
</dbReference>
<evidence type="ECO:0000256" key="1">
    <source>
        <dbReference type="ARBA" id="ARBA00004123"/>
    </source>
</evidence>
<organism evidence="6 7">
    <name type="scientific">Sistotremastrum niveocremeum HHB9708</name>
    <dbReference type="NCBI Taxonomy" id="1314777"/>
    <lineage>
        <taxon>Eukaryota</taxon>
        <taxon>Fungi</taxon>
        <taxon>Dikarya</taxon>
        <taxon>Basidiomycota</taxon>
        <taxon>Agaricomycotina</taxon>
        <taxon>Agaricomycetes</taxon>
        <taxon>Sistotremastrales</taxon>
        <taxon>Sistotremastraceae</taxon>
        <taxon>Sertulicium</taxon>
        <taxon>Sertulicium niveocremeum</taxon>
    </lineage>
</organism>
<dbReference type="EMBL" id="KV419480">
    <property type="protein sequence ID" value="KZS86601.1"/>
    <property type="molecule type" value="Genomic_DNA"/>
</dbReference>
<dbReference type="STRING" id="1314777.A0A164MDB1"/>
<keyword evidence="3" id="KW-0677">Repeat</keyword>
<name>A0A164MDB1_9AGAM</name>
<accession>A0A164MDB1</accession>
<dbReference type="GO" id="GO:0043124">
    <property type="term" value="P:negative regulation of canonical NF-kappaB signal transduction"/>
    <property type="evidence" value="ECO:0007669"/>
    <property type="project" value="InterPro"/>
</dbReference>
<evidence type="ECO:0000313" key="7">
    <source>
        <dbReference type="Proteomes" id="UP000076722"/>
    </source>
</evidence>
<proteinExistence type="predicted"/>
<dbReference type="PANTHER" id="PTHR15263:SF1">
    <property type="entry name" value="NF-KAPPA-B INHIBITOR-LIKE PROTEIN 1"/>
    <property type="match status" value="1"/>
</dbReference>
<dbReference type="PANTHER" id="PTHR15263">
    <property type="entry name" value="I-KAPPA-B-LIKE PROTEIN IKBL"/>
    <property type="match status" value="1"/>
</dbReference>
<dbReference type="InterPro" id="IPR038753">
    <property type="entry name" value="NFKBIL1"/>
</dbReference>
<comment type="subcellular location">
    <subcellularLocation>
        <location evidence="1">Nucleus</location>
    </subcellularLocation>
</comment>
<dbReference type="AlphaFoldDB" id="A0A164MDB1"/>
<evidence type="ECO:0000256" key="2">
    <source>
        <dbReference type="ARBA" id="ARBA00022553"/>
    </source>
</evidence>
<reference evidence="6 7" key="1">
    <citation type="journal article" date="2016" name="Mol. Biol. Evol.">
        <title>Comparative Genomics of Early-Diverging Mushroom-Forming Fungi Provides Insights into the Origins of Lignocellulose Decay Capabilities.</title>
        <authorList>
            <person name="Nagy L.G."/>
            <person name="Riley R."/>
            <person name="Tritt A."/>
            <person name="Adam C."/>
            <person name="Daum C."/>
            <person name="Floudas D."/>
            <person name="Sun H."/>
            <person name="Yadav J.S."/>
            <person name="Pangilinan J."/>
            <person name="Larsson K.H."/>
            <person name="Matsuura K."/>
            <person name="Barry K."/>
            <person name="Labutti K."/>
            <person name="Kuo R."/>
            <person name="Ohm R.A."/>
            <person name="Bhattacharya S.S."/>
            <person name="Shirouzu T."/>
            <person name="Yoshinaga Y."/>
            <person name="Martin F.M."/>
            <person name="Grigoriev I.V."/>
            <person name="Hibbett D.S."/>
        </authorList>
    </citation>
    <scope>NUCLEOTIDE SEQUENCE [LARGE SCALE GENOMIC DNA]</scope>
    <source>
        <strain evidence="6 7">HHB9708</strain>
    </source>
</reference>
<keyword evidence="2" id="KW-0597">Phosphoprotein</keyword>
<evidence type="ECO:0000313" key="6">
    <source>
        <dbReference type="EMBL" id="KZS86601.1"/>
    </source>
</evidence>
<keyword evidence="5" id="KW-0539">Nucleus</keyword>
<dbReference type="Proteomes" id="UP000076722">
    <property type="component" value="Unassembled WGS sequence"/>
</dbReference>
<evidence type="ECO:0000256" key="5">
    <source>
        <dbReference type="ARBA" id="ARBA00023242"/>
    </source>
</evidence>
<keyword evidence="4" id="KW-0040">ANK repeat</keyword>
<keyword evidence="7" id="KW-1185">Reference proteome</keyword>
<sequence length="139" mass="15196">MASATSDLGSTGGLSAAAQKKKIIDAFQDYVARWQGLNAHTTIRFATIPWPVLNDKLVTSPEQLTSTLIAAFLLSPHHSGDKSRKDRIKAELLRWHPDRFEGRYLAKVVESDKENVKAAVGEVARCLSDLLSMEGSFGA</sequence>
<dbReference type="OrthoDB" id="412109at2759"/>